<dbReference type="Proteomes" id="UP001652660">
    <property type="component" value="Chromosome 2e"/>
</dbReference>
<sequence>MVAREDAMPGAEGRKKIHDFLSTEIASLTKVSLWSVYHIEDAGFAQQCETKKMEVEVILLLLEIFERIGDKLTGYLQMERKEPSTVDVAKELAWIFEEAGIDLKFKLLDETKRMPWQFDHYSTFIDQKGIQRIYNRYQSAGRRFSAGNTMGYHRQSSTGEICNQHAVVPLSNCLRGSSRKFFHTSHSVRPNQHFGSATQVNKVCSAVLNFHLKQLCIARACQDFHSASQVNKTCNGVPHLQSKLQSVVGTMLDLPSTAGLIEACGRVSNMQYRKNCACYVATLKRGLRCI</sequence>
<dbReference type="AlphaFoldDB" id="A0A6P6W5L2"/>
<proteinExistence type="predicted"/>
<reference evidence="1" key="1">
    <citation type="journal article" date="2025" name="Foods">
        <title>Unveiling the Microbial Signatures of Arabica Coffee Cherries: Insights into Ripeness Specific Diversity, Functional Traits, and Implications for Quality and Safety.</title>
        <authorList>
            <consortium name="RefSeq"/>
            <person name="Tenea G.N."/>
            <person name="Cifuentes V."/>
            <person name="Reyes P."/>
            <person name="Cevallos-Vallejos M."/>
        </authorList>
    </citation>
    <scope>NUCLEOTIDE SEQUENCE [LARGE SCALE GENOMIC DNA]</scope>
</reference>
<name>A0A6P6W5L2_COFAR</name>
<gene>
    <name evidence="2" type="primary">LOC113729372</name>
</gene>
<evidence type="ECO:0000313" key="2">
    <source>
        <dbReference type="RefSeq" id="XP_027109477.2"/>
    </source>
</evidence>
<reference evidence="2" key="2">
    <citation type="submission" date="2025-08" db="UniProtKB">
        <authorList>
            <consortium name="RefSeq"/>
        </authorList>
    </citation>
    <scope>IDENTIFICATION</scope>
    <source>
        <tissue evidence="2">Leaves</tissue>
    </source>
</reference>
<evidence type="ECO:0000313" key="1">
    <source>
        <dbReference type="Proteomes" id="UP001652660"/>
    </source>
</evidence>
<protein>
    <submittedName>
        <fullName evidence="2">Uncharacterized protein</fullName>
    </submittedName>
</protein>
<dbReference type="RefSeq" id="XP_027109477.2">
    <property type="nucleotide sequence ID" value="XM_027253676.2"/>
</dbReference>
<organism evidence="1 2">
    <name type="scientific">Coffea arabica</name>
    <name type="common">Arabian coffee</name>
    <dbReference type="NCBI Taxonomy" id="13443"/>
    <lineage>
        <taxon>Eukaryota</taxon>
        <taxon>Viridiplantae</taxon>
        <taxon>Streptophyta</taxon>
        <taxon>Embryophyta</taxon>
        <taxon>Tracheophyta</taxon>
        <taxon>Spermatophyta</taxon>
        <taxon>Magnoliopsida</taxon>
        <taxon>eudicotyledons</taxon>
        <taxon>Gunneridae</taxon>
        <taxon>Pentapetalae</taxon>
        <taxon>asterids</taxon>
        <taxon>lamiids</taxon>
        <taxon>Gentianales</taxon>
        <taxon>Rubiaceae</taxon>
        <taxon>Ixoroideae</taxon>
        <taxon>Gardenieae complex</taxon>
        <taxon>Bertiereae - Coffeeae clade</taxon>
        <taxon>Coffeeae</taxon>
        <taxon>Coffea</taxon>
    </lineage>
</organism>
<accession>A0A6P6W5L2</accession>
<dbReference type="OrthoDB" id="673776at2759"/>
<keyword evidence="1" id="KW-1185">Reference proteome</keyword>
<dbReference type="GeneID" id="113729372"/>